<organism evidence="1 2">
    <name type="scientific">Shouchella xiaoxiensis</name>
    <dbReference type="NCBI Taxonomy" id="766895"/>
    <lineage>
        <taxon>Bacteria</taxon>
        <taxon>Bacillati</taxon>
        <taxon>Bacillota</taxon>
        <taxon>Bacilli</taxon>
        <taxon>Bacillales</taxon>
        <taxon>Bacillaceae</taxon>
        <taxon>Shouchella</taxon>
    </lineage>
</organism>
<evidence type="ECO:0008006" key="3">
    <source>
        <dbReference type="Google" id="ProtNLM"/>
    </source>
</evidence>
<dbReference type="RefSeq" id="WP_204469191.1">
    <property type="nucleotide sequence ID" value="NZ_JAFBCV010000024.1"/>
</dbReference>
<gene>
    <name evidence="1" type="ORF">JOC54_004495</name>
</gene>
<dbReference type="Proteomes" id="UP001179280">
    <property type="component" value="Unassembled WGS sequence"/>
</dbReference>
<protein>
    <recommendedName>
        <fullName evidence="3">Lipoprotein</fullName>
    </recommendedName>
</protein>
<comment type="caution">
    <text evidence="1">The sequence shown here is derived from an EMBL/GenBank/DDBJ whole genome shotgun (WGS) entry which is preliminary data.</text>
</comment>
<name>A0ABS2T3B4_9BACI</name>
<accession>A0ABS2T3B4</accession>
<dbReference type="EMBL" id="JAFBCV010000024">
    <property type="protein sequence ID" value="MBM7841194.1"/>
    <property type="molecule type" value="Genomic_DNA"/>
</dbReference>
<reference evidence="1" key="1">
    <citation type="submission" date="2021-01" db="EMBL/GenBank/DDBJ databases">
        <title>Genomic Encyclopedia of Type Strains, Phase IV (KMG-IV): sequencing the most valuable type-strain genomes for metagenomic binning, comparative biology and taxonomic classification.</title>
        <authorList>
            <person name="Goeker M."/>
        </authorList>
    </citation>
    <scope>NUCLEOTIDE SEQUENCE</scope>
    <source>
        <strain evidence="1">DSM 21943</strain>
    </source>
</reference>
<dbReference type="PROSITE" id="PS51257">
    <property type="entry name" value="PROKAR_LIPOPROTEIN"/>
    <property type="match status" value="1"/>
</dbReference>
<keyword evidence="2" id="KW-1185">Reference proteome</keyword>
<evidence type="ECO:0000313" key="1">
    <source>
        <dbReference type="EMBL" id="MBM7841194.1"/>
    </source>
</evidence>
<sequence>MKRSLATIFASCFLLSACQFSVSWGEIEEDDAVAEENPVEQAQQNQSNELEMPELQVTPYDQELGITIENNEFYQLIANMIENNPSIGTANDFYMTTVHVLENEDNEFSILFVAVNRIGDAIKNIDFKLDIRTTDGEIIFDNIPINLPEQVAGVIQHNGAIPVFVPATAEQIESFKEASAENTTMELLDFSFDIEDESL</sequence>
<evidence type="ECO:0000313" key="2">
    <source>
        <dbReference type="Proteomes" id="UP001179280"/>
    </source>
</evidence>
<proteinExistence type="predicted"/>